<proteinExistence type="predicted"/>
<dbReference type="Proteomes" id="UP000887565">
    <property type="component" value="Unplaced"/>
</dbReference>
<protein>
    <submittedName>
        <fullName evidence="2">Uncharacterized protein</fullName>
    </submittedName>
</protein>
<dbReference type="WBParaSite" id="nRc.2.0.1.t08458-RA">
    <property type="protein sequence ID" value="nRc.2.0.1.t08458-RA"/>
    <property type="gene ID" value="nRc.2.0.1.g08458"/>
</dbReference>
<accession>A0A915I2V1</accession>
<evidence type="ECO:0000313" key="2">
    <source>
        <dbReference type="WBParaSite" id="nRc.2.0.1.t08458-RA"/>
    </source>
</evidence>
<dbReference type="AlphaFoldDB" id="A0A915I2V1"/>
<sequence length="101" mass="12000">YTVKVLKNGQKRCYVDAFDHIDSNRFVIKADCEKNSTADYCRANAHNKGSSCRMFSEDKRIKENGMRWAFCEVENILFATFIEPQEWLKNTFFDFFKESFK</sequence>
<organism evidence="1 2">
    <name type="scientific">Romanomermis culicivorax</name>
    <name type="common">Nematode worm</name>
    <dbReference type="NCBI Taxonomy" id="13658"/>
    <lineage>
        <taxon>Eukaryota</taxon>
        <taxon>Metazoa</taxon>
        <taxon>Ecdysozoa</taxon>
        <taxon>Nematoda</taxon>
        <taxon>Enoplea</taxon>
        <taxon>Dorylaimia</taxon>
        <taxon>Mermithida</taxon>
        <taxon>Mermithoidea</taxon>
        <taxon>Mermithidae</taxon>
        <taxon>Romanomermis</taxon>
    </lineage>
</organism>
<name>A0A915I2V1_ROMCU</name>
<reference evidence="2" key="1">
    <citation type="submission" date="2022-11" db="UniProtKB">
        <authorList>
            <consortium name="WormBaseParasite"/>
        </authorList>
    </citation>
    <scope>IDENTIFICATION</scope>
</reference>
<evidence type="ECO:0000313" key="1">
    <source>
        <dbReference type="Proteomes" id="UP000887565"/>
    </source>
</evidence>
<keyword evidence="1" id="KW-1185">Reference proteome</keyword>